<reference evidence="1 2" key="1">
    <citation type="submission" date="2019-11" db="EMBL/GenBank/DDBJ databases">
        <authorList>
            <person name="Criscuolo A."/>
        </authorList>
    </citation>
    <scope>NUCLEOTIDE SEQUENCE [LARGE SCALE GENOMIC DNA]</scope>
    <source>
        <strain evidence="1">CIP111667</strain>
    </source>
</reference>
<dbReference type="EMBL" id="CACRYJ010000069">
    <property type="protein sequence ID" value="VZO40402.1"/>
    <property type="molecule type" value="Genomic_DNA"/>
</dbReference>
<proteinExistence type="predicted"/>
<evidence type="ECO:0000313" key="2">
    <source>
        <dbReference type="Proteomes" id="UP000419743"/>
    </source>
</evidence>
<dbReference type="Gene3D" id="3.40.720.10">
    <property type="entry name" value="Alkaline Phosphatase, subunit A"/>
    <property type="match status" value="1"/>
</dbReference>
<gene>
    <name evidence="1" type="ORF">HALOF300_05106</name>
</gene>
<comment type="caution">
    <text evidence="1">The sequence shown here is derived from an EMBL/GenBank/DDBJ whole genome shotgun (WGS) entry which is preliminary data.</text>
</comment>
<dbReference type="RefSeq" id="WP_231955772.1">
    <property type="nucleotide sequence ID" value="NZ_CACRYJ010000069.1"/>
</dbReference>
<dbReference type="InterPro" id="IPR002591">
    <property type="entry name" value="Phosphodiest/P_Trfase"/>
</dbReference>
<dbReference type="PANTHER" id="PTHR10151">
    <property type="entry name" value="ECTONUCLEOTIDE PYROPHOSPHATASE/PHOSPHODIESTERASE"/>
    <property type="match status" value="1"/>
</dbReference>
<dbReference type="InterPro" id="IPR017850">
    <property type="entry name" value="Alkaline_phosphatase_core_sf"/>
</dbReference>
<name>A0A7M4DSF8_9MICO</name>
<protein>
    <submittedName>
        <fullName evidence="1">Type I phosphodiesterase / nucleotide pyrophosphatase</fullName>
    </submittedName>
</protein>
<accession>A0A7M4DSF8</accession>
<evidence type="ECO:0000313" key="1">
    <source>
        <dbReference type="EMBL" id="VZO40402.1"/>
    </source>
</evidence>
<keyword evidence="2" id="KW-1185">Reference proteome</keyword>
<organism evidence="1 2">
    <name type="scientific">Occultella aeris</name>
    <dbReference type="NCBI Taxonomy" id="2761496"/>
    <lineage>
        <taxon>Bacteria</taxon>
        <taxon>Bacillati</taxon>
        <taxon>Actinomycetota</taxon>
        <taxon>Actinomycetes</taxon>
        <taxon>Micrococcales</taxon>
        <taxon>Ruaniaceae</taxon>
        <taxon>Occultella</taxon>
    </lineage>
</organism>
<dbReference type="GO" id="GO:0016787">
    <property type="term" value="F:hydrolase activity"/>
    <property type="evidence" value="ECO:0007669"/>
    <property type="project" value="UniProtKB-ARBA"/>
</dbReference>
<sequence length="395" mass="41373">MSAPAAPGTAAEPAGTLGQVLWGAVGACGIDLAMPDGAATSSMDVAAALGLPQARKAVVVLVDGLGWHNLTDRADVAPFLTSTGRLDALTCAFPSTTATNLGYFGTGRAGGETGLLGYTVREPRGRLMNMISWNTGADPLAWQRRPTVFERLEEADRSAVSVGPWRFASSPLTRAALRGSEFLPAETLPERVDTALGALREVDVDLVYLYWGDVDSTGHHEGWRSGEWADALAHTDAELARLARLLPLGTTMVVTADHGMVDIPHGPSTHVAGPARVDVADRPDLAADVDLVAGEPRAVHLYSRPGAAEQVREVWADALGDRARVLSRAEVIEAGLLGPVDPRFTEVIGDVVVAALGDLAVHDSRTQTAASLTLVGMHGSITAAERTVPLVVLEG</sequence>
<dbReference type="AlphaFoldDB" id="A0A7M4DSF8"/>
<dbReference type="PANTHER" id="PTHR10151:SF120">
    <property type="entry name" value="BIS(5'-ADENOSYL)-TRIPHOSPHATASE"/>
    <property type="match status" value="1"/>
</dbReference>
<dbReference type="Proteomes" id="UP000419743">
    <property type="component" value="Unassembled WGS sequence"/>
</dbReference>
<dbReference type="Pfam" id="PF01663">
    <property type="entry name" value="Phosphodiest"/>
    <property type="match status" value="1"/>
</dbReference>
<dbReference type="SUPFAM" id="SSF53649">
    <property type="entry name" value="Alkaline phosphatase-like"/>
    <property type="match status" value="1"/>
</dbReference>